<keyword evidence="2" id="KW-1185">Reference proteome</keyword>
<accession>A0ACA9LS52</accession>
<sequence length="257" mass="29202">MKDVTDVSPLETFISACFIIIGFTLTSYSFTRGVLMNKIRISGRNSKAYWLLIPINIALLINEILLPLLLVASSRCSSISERNISDCIPVNVVNVNNCSEHSFVQLYSWIYPIIQFFYIMSKPLLLHLAYLLLSVVFRDIRQIVFYSFHNFILIIRFLELIFIFIISIIQSTACQESYCSSICFGMPTIYKEKGAEGNDEKLSNISHQSTLLIIDIVQLTAMCVYRIVGIVIFDLPTYTFADIASTAYNIFVMTTTA</sequence>
<protein>
    <submittedName>
        <fullName evidence="1">14830_t:CDS:1</fullName>
    </submittedName>
</protein>
<evidence type="ECO:0000313" key="1">
    <source>
        <dbReference type="EMBL" id="CAG8537742.1"/>
    </source>
</evidence>
<proteinExistence type="predicted"/>
<gene>
    <name evidence="1" type="ORF">DHETER_LOCUS4661</name>
</gene>
<organism evidence="1 2">
    <name type="scientific">Dentiscutata heterogama</name>
    <dbReference type="NCBI Taxonomy" id="1316150"/>
    <lineage>
        <taxon>Eukaryota</taxon>
        <taxon>Fungi</taxon>
        <taxon>Fungi incertae sedis</taxon>
        <taxon>Mucoromycota</taxon>
        <taxon>Glomeromycotina</taxon>
        <taxon>Glomeromycetes</taxon>
        <taxon>Diversisporales</taxon>
        <taxon>Gigasporaceae</taxon>
        <taxon>Dentiscutata</taxon>
    </lineage>
</organism>
<reference evidence="1" key="1">
    <citation type="submission" date="2021-06" db="EMBL/GenBank/DDBJ databases">
        <authorList>
            <person name="Kallberg Y."/>
            <person name="Tangrot J."/>
            <person name="Rosling A."/>
        </authorList>
    </citation>
    <scope>NUCLEOTIDE SEQUENCE</scope>
    <source>
        <strain evidence="1">IL203A</strain>
    </source>
</reference>
<dbReference type="Proteomes" id="UP000789702">
    <property type="component" value="Unassembled WGS sequence"/>
</dbReference>
<evidence type="ECO:0000313" key="2">
    <source>
        <dbReference type="Proteomes" id="UP000789702"/>
    </source>
</evidence>
<feature type="non-terminal residue" evidence="1">
    <location>
        <position position="257"/>
    </location>
</feature>
<dbReference type="EMBL" id="CAJVPU010004762">
    <property type="protein sequence ID" value="CAG8537742.1"/>
    <property type="molecule type" value="Genomic_DNA"/>
</dbReference>
<comment type="caution">
    <text evidence="1">The sequence shown here is derived from an EMBL/GenBank/DDBJ whole genome shotgun (WGS) entry which is preliminary data.</text>
</comment>
<name>A0ACA9LS52_9GLOM</name>